<organism evidence="4 5">
    <name type="scientific">Plesiomonas shigelloides</name>
    <name type="common">Aeromonas shigelloides</name>
    <dbReference type="NCBI Taxonomy" id="703"/>
    <lineage>
        <taxon>Bacteria</taxon>
        <taxon>Pseudomonadati</taxon>
        <taxon>Pseudomonadota</taxon>
        <taxon>Gammaproteobacteria</taxon>
        <taxon>Enterobacterales</taxon>
        <taxon>Enterobacteriaceae</taxon>
        <taxon>Plesiomonas</taxon>
    </lineage>
</organism>
<dbReference type="GO" id="GO:0000287">
    <property type="term" value="F:magnesium ion binding"/>
    <property type="evidence" value="ECO:0007669"/>
    <property type="project" value="TreeGrafter"/>
</dbReference>
<dbReference type="CDD" id="cd07516">
    <property type="entry name" value="HAD_Pase"/>
    <property type="match status" value="1"/>
</dbReference>
<evidence type="ECO:0000313" key="4">
    <source>
        <dbReference type="EMBL" id="MBO1109275.1"/>
    </source>
</evidence>
<dbReference type="InterPro" id="IPR006379">
    <property type="entry name" value="HAD-SF_hydro_IIB"/>
</dbReference>
<dbReference type="EMBL" id="JAFNAA010000016">
    <property type="protein sequence ID" value="MBO1109275.1"/>
    <property type="molecule type" value="Genomic_DNA"/>
</dbReference>
<dbReference type="Gene3D" id="3.40.50.1000">
    <property type="entry name" value="HAD superfamily/HAD-like"/>
    <property type="match status" value="1"/>
</dbReference>
<proteinExistence type="predicted"/>
<evidence type="ECO:0000256" key="1">
    <source>
        <dbReference type="ARBA" id="ARBA00022723"/>
    </source>
</evidence>
<keyword evidence="3" id="KW-0460">Magnesium</keyword>
<evidence type="ECO:0000313" key="5">
    <source>
        <dbReference type="Proteomes" id="UP000664658"/>
    </source>
</evidence>
<evidence type="ECO:0000256" key="2">
    <source>
        <dbReference type="ARBA" id="ARBA00022801"/>
    </source>
</evidence>
<dbReference type="InterPro" id="IPR036412">
    <property type="entry name" value="HAD-like_sf"/>
</dbReference>
<comment type="caution">
    <text evidence="4">The sequence shown here is derived from an EMBL/GenBank/DDBJ whole genome shotgun (WGS) entry which is preliminary data.</text>
</comment>
<reference evidence="4" key="1">
    <citation type="submission" date="2021-03" db="EMBL/GenBank/DDBJ databases">
        <title>Plesiomonas shigelloides zfcc0051, isolated from zebrafish feces.</title>
        <authorList>
            <person name="Vanderhoek Z."/>
            <person name="Gaulke C."/>
        </authorList>
    </citation>
    <scope>NUCLEOTIDE SEQUENCE</scope>
    <source>
        <strain evidence="4">Zfcc0051</strain>
    </source>
</reference>
<dbReference type="Proteomes" id="UP000664658">
    <property type="component" value="Unassembled WGS sequence"/>
</dbReference>
<dbReference type="PROSITE" id="PS01229">
    <property type="entry name" value="COF_2"/>
    <property type="match status" value="1"/>
</dbReference>
<dbReference type="PANTHER" id="PTHR10000:SF8">
    <property type="entry name" value="HAD SUPERFAMILY HYDROLASE-LIKE, TYPE 3"/>
    <property type="match status" value="1"/>
</dbReference>
<protein>
    <submittedName>
        <fullName evidence="4">Sugar-phosphatase</fullName>
        <ecNumber evidence="4">3.1.3.23</ecNumber>
    </submittedName>
</protein>
<dbReference type="Gene3D" id="3.30.1240.10">
    <property type="match status" value="1"/>
</dbReference>
<dbReference type="PROSITE" id="PS01228">
    <property type="entry name" value="COF_1"/>
    <property type="match status" value="1"/>
</dbReference>
<dbReference type="InterPro" id="IPR000150">
    <property type="entry name" value="Cof"/>
</dbReference>
<dbReference type="SUPFAM" id="SSF56784">
    <property type="entry name" value="HAD-like"/>
    <property type="match status" value="1"/>
</dbReference>
<dbReference type="Pfam" id="PF08282">
    <property type="entry name" value="Hydrolase_3"/>
    <property type="match status" value="1"/>
</dbReference>
<dbReference type="SFLD" id="SFLDG01144">
    <property type="entry name" value="C2.B.4:_PGP_Like"/>
    <property type="match status" value="1"/>
</dbReference>
<dbReference type="SFLD" id="SFLDG01140">
    <property type="entry name" value="C2.B:_Phosphomannomutase_and_P"/>
    <property type="match status" value="1"/>
</dbReference>
<dbReference type="RefSeq" id="WP_010863637.1">
    <property type="nucleotide sequence ID" value="NZ_CP076371.1"/>
</dbReference>
<sequence length="275" mass="29941">MYKLLALDMDGTLLTSQGEISPNTREAIAKARAMGVKVVLASGRPLEGMLPYLNTLGLNTDDDFVLCYNGSLIQKAGSHDVVRSCILNGCDAHALQTLSRELGVNIHAFSRRLGLITPKRNHYTEHEAKLNGIPLLEMDFAELPADEEILKVMFIDEPEVLSAAIARLTPDLHQRYTIVQSAPYFLEFLNPSSNKGIAVGMLADYLGLDASEVICVGDAGNDRHMIEFAGLGVAMGNATEDIKAIADFVTKSNDQDGIAHLIERFIVNPELESCV</sequence>
<dbReference type="KEGG" id="pshi:SAMEA2665130_1546"/>
<dbReference type="GO" id="GO:0005829">
    <property type="term" value="C:cytosol"/>
    <property type="evidence" value="ECO:0007669"/>
    <property type="project" value="TreeGrafter"/>
</dbReference>
<name>A0A379CQH7_PLESH</name>
<keyword evidence="1" id="KW-0479">Metal-binding</keyword>
<dbReference type="GO" id="GO:0050308">
    <property type="term" value="F:sugar-phosphatase activity"/>
    <property type="evidence" value="ECO:0007669"/>
    <property type="project" value="UniProtKB-EC"/>
</dbReference>
<evidence type="ECO:0000256" key="3">
    <source>
        <dbReference type="ARBA" id="ARBA00022842"/>
    </source>
</evidence>
<dbReference type="NCBIfam" id="TIGR01484">
    <property type="entry name" value="HAD-SF-IIB"/>
    <property type="match status" value="1"/>
</dbReference>
<dbReference type="NCBIfam" id="TIGR00099">
    <property type="entry name" value="Cof-subfamily"/>
    <property type="match status" value="1"/>
</dbReference>
<accession>A0A379CQH7</accession>
<dbReference type="SFLD" id="SFLDS00003">
    <property type="entry name" value="Haloacid_Dehalogenase"/>
    <property type="match status" value="1"/>
</dbReference>
<dbReference type="PANTHER" id="PTHR10000">
    <property type="entry name" value="PHOSPHOSERINE PHOSPHATASE"/>
    <property type="match status" value="1"/>
</dbReference>
<dbReference type="EC" id="3.1.3.23" evidence="4"/>
<dbReference type="InterPro" id="IPR023214">
    <property type="entry name" value="HAD_sf"/>
</dbReference>
<dbReference type="AlphaFoldDB" id="A0A379CQH7"/>
<keyword evidence="2 4" id="KW-0378">Hydrolase</keyword>
<dbReference type="NCBIfam" id="NF007806">
    <property type="entry name" value="PRK10513.1"/>
    <property type="match status" value="1"/>
</dbReference>
<gene>
    <name evidence="4" type="primary">yidA</name>
    <name evidence="4" type="ORF">J2R62_13815</name>
</gene>